<keyword evidence="2" id="KW-1185">Reference proteome</keyword>
<accession>A0ABQ1IWJ9</accession>
<name>A0ABQ1IWJ9_9GAMM</name>
<sequence>MSVSKTNPNTIDFSDPKISEAGFKSACNIMMKWGCKVNDMQSILRISKSRFFEYKSGKQTGFVLDKDQLTRVSYILNIHSALRVYFSNPDNVYGFMNMVNGNPFFSGRKPIDIIKGGNIIDIYEVFCRIDNMRSGGR</sequence>
<dbReference type="Proteomes" id="UP000617555">
    <property type="component" value="Unassembled WGS sequence"/>
</dbReference>
<gene>
    <name evidence="1" type="ORF">GCM10011607_11890</name>
</gene>
<dbReference type="RefSeq" id="WP_188737978.1">
    <property type="nucleotide sequence ID" value="NZ_BMII01000008.1"/>
</dbReference>
<proteinExistence type="predicted"/>
<reference evidence="2" key="1">
    <citation type="journal article" date="2019" name="Int. J. Syst. Evol. Microbiol.">
        <title>The Global Catalogue of Microorganisms (GCM) 10K type strain sequencing project: providing services to taxonomists for standard genome sequencing and annotation.</title>
        <authorList>
            <consortium name="The Broad Institute Genomics Platform"/>
            <consortium name="The Broad Institute Genome Sequencing Center for Infectious Disease"/>
            <person name="Wu L."/>
            <person name="Ma J."/>
        </authorList>
    </citation>
    <scope>NUCLEOTIDE SEQUENCE [LARGE SCALE GENOMIC DNA]</scope>
    <source>
        <strain evidence="2">CGMCC 1.15339</strain>
    </source>
</reference>
<protein>
    <submittedName>
        <fullName evidence="1">DUF2384 domain-containing protein</fullName>
    </submittedName>
</protein>
<dbReference type="EMBL" id="BMII01000008">
    <property type="protein sequence ID" value="GGB53007.1"/>
    <property type="molecule type" value="Genomic_DNA"/>
</dbReference>
<organism evidence="1 2">
    <name type="scientific">Shewanella inventionis</name>
    <dbReference type="NCBI Taxonomy" id="1738770"/>
    <lineage>
        <taxon>Bacteria</taxon>
        <taxon>Pseudomonadati</taxon>
        <taxon>Pseudomonadota</taxon>
        <taxon>Gammaproteobacteria</taxon>
        <taxon>Alteromonadales</taxon>
        <taxon>Shewanellaceae</taxon>
        <taxon>Shewanella</taxon>
    </lineage>
</organism>
<comment type="caution">
    <text evidence="1">The sequence shown here is derived from an EMBL/GenBank/DDBJ whole genome shotgun (WGS) entry which is preliminary data.</text>
</comment>
<evidence type="ECO:0000313" key="2">
    <source>
        <dbReference type="Proteomes" id="UP000617555"/>
    </source>
</evidence>
<evidence type="ECO:0000313" key="1">
    <source>
        <dbReference type="EMBL" id="GGB53007.1"/>
    </source>
</evidence>